<keyword evidence="2" id="KW-0255">Endonuclease</keyword>
<evidence type="ECO:0000313" key="2">
    <source>
        <dbReference type="EMBL" id="WNM63533.1"/>
    </source>
</evidence>
<dbReference type="EMBL" id="CP116968">
    <property type="protein sequence ID" value="WNM63533.1"/>
    <property type="molecule type" value="Genomic_DNA"/>
</dbReference>
<dbReference type="PANTHER" id="PTHR39323:SF1">
    <property type="entry name" value="BLR1149 PROTEIN"/>
    <property type="match status" value="1"/>
</dbReference>
<keyword evidence="2" id="KW-0436">Ligase</keyword>
<dbReference type="Pfam" id="PF00149">
    <property type="entry name" value="Metallophos"/>
    <property type="match status" value="1"/>
</dbReference>
<dbReference type="SUPFAM" id="SSF56300">
    <property type="entry name" value="Metallo-dependent phosphatases"/>
    <property type="match status" value="1"/>
</dbReference>
<dbReference type="KEGG" id="nneo:PQG83_07200"/>
<name>A0AA96GLQ1_9BACT</name>
<dbReference type="GO" id="GO:0004519">
    <property type="term" value="F:endonuclease activity"/>
    <property type="evidence" value="ECO:0007669"/>
    <property type="project" value="UniProtKB-KW"/>
</dbReference>
<keyword evidence="2" id="KW-0378">Hydrolase</keyword>
<dbReference type="Gene3D" id="3.60.21.10">
    <property type="match status" value="1"/>
</dbReference>
<gene>
    <name evidence="2" type="primary">pdeM</name>
    <name evidence="2" type="ORF">PQG83_07200</name>
</gene>
<dbReference type="InterPro" id="IPR024173">
    <property type="entry name" value="Pesterase_MJ0037-like"/>
</dbReference>
<reference evidence="2 3" key="1">
    <citation type="submission" date="2023-01" db="EMBL/GenBank/DDBJ databases">
        <title>Cultivation and genomic characterization of new, ubiquitous marine nitrite-oxidizing bacteria from the Nitrospirales.</title>
        <authorList>
            <person name="Mueller A.J."/>
            <person name="Daebeler A."/>
            <person name="Herbold C.W."/>
            <person name="Kirkegaard R.H."/>
            <person name="Daims H."/>
        </authorList>
    </citation>
    <scope>NUCLEOTIDE SEQUENCE [LARGE SCALE GENOMIC DNA]</scope>
    <source>
        <strain evidence="2 3">DK</strain>
    </source>
</reference>
<dbReference type="EC" id="3.1.-.-" evidence="2"/>
<protein>
    <submittedName>
        <fullName evidence="2">Ligase-associated DNA damage response endonuclease PdeM</fullName>
        <ecNumber evidence="2">3.1.-.-</ecNumber>
    </submittedName>
</protein>
<dbReference type="InterPro" id="IPR004843">
    <property type="entry name" value="Calcineurin-like_PHP"/>
</dbReference>
<dbReference type="NCBIfam" id="TIGR04123">
    <property type="entry name" value="P_estr_lig_assc"/>
    <property type="match status" value="1"/>
</dbReference>
<sequence length="226" mass="25121">MNATRTGDHHEVVIECAGETLILHSQRALYRPATRTLLVADIHLGKESVFGRAGLAMPYGIHPSNLLRLSRLISWYRPDQLMVLGDLMHTAPDPNETWPDEFLRWLNVHASLDIAVVAGNHDRVRARGVFGSQVTWLDEPHVAAPFVYAHQPVTSEGLFTLAGHLHPTFLLAGHGDRLRSPVFWFRANSAVLPAFGTFTGGYNISRIPGDRIFFIGPEEVIEIPPP</sequence>
<keyword evidence="2" id="KW-0540">Nuclease</keyword>
<dbReference type="InterPro" id="IPR029052">
    <property type="entry name" value="Metallo-depent_PP-like"/>
</dbReference>
<dbReference type="RefSeq" id="WP_312748219.1">
    <property type="nucleotide sequence ID" value="NZ_CP116968.1"/>
</dbReference>
<evidence type="ECO:0000259" key="1">
    <source>
        <dbReference type="Pfam" id="PF00149"/>
    </source>
</evidence>
<evidence type="ECO:0000313" key="3">
    <source>
        <dbReference type="Proteomes" id="UP001302494"/>
    </source>
</evidence>
<dbReference type="AlphaFoldDB" id="A0AA96GLQ1"/>
<dbReference type="GO" id="GO:0016787">
    <property type="term" value="F:hydrolase activity"/>
    <property type="evidence" value="ECO:0007669"/>
    <property type="project" value="UniProtKB-KW"/>
</dbReference>
<feature type="domain" description="Calcineurin-like phosphoesterase" evidence="1">
    <location>
        <begin position="35"/>
        <end position="164"/>
    </location>
</feature>
<dbReference type="PANTHER" id="PTHR39323">
    <property type="entry name" value="BLR1149 PROTEIN"/>
    <property type="match status" value="1"/>
</dbReference>
<proteinExistence type="predicted"/>
<dbReference type="PIRSF" id="PIRSF000887">
    <property type="entry name" value="Pesterase_MJ0037"/>
    <property type="match status" value="1"/>
</dbReference>
<organism evidence="2 3">
    <name type="scientific">Candidatus Nitrospira neomarina</name>
    <dbReference type="NCBI Taxonomy" id="3020899"/>
    <lineage>
        <taxon>Bacteria</taxon>
        <taxon>Pseudomonadati</taxon>
        <taxon>Nitrospirota</taxon>
        <taxon>Nitrospiria</taxon>
        <taxon>Nitrospirales</taxon>
        <taxon>Nitrospiraceae</taxon>
        <taxon>Nitrospira</taxon>
    </lineage>
</organism>
<dbReference type="Proteomes" id="UP001302494">
    <property type="component" value="Chromosome"/>
</dbReference>
<keyword evidence="3" id="KW-1185">Reference proteome</keyword>
<dbReference type="InterPro" id="IPR026336">
    <property type="entry name" value="PdeM-like"/>
</dbReference>
<dbReference type="GO" id="GO:0016874">
    <property type="term" value="F:ligase activity"/>
    <property type="evidence" value="ECO:0007669"/>
    <property type="project" value="UniProtKB-KW"/>
</dbReference>
<accession>A0AA96GLQ1</accession>